<dbReference type="EMBL" id="QFQB01000028">
    <property type="protein sequence ID" value="PZQ46328.1"/>
    <property type="molecule type" value="Genomic_DNA"/>
</dbReference>
<dbReference type="AlphaFoldDB" id="A0A2W5N109"/>
<evidence type="ECO:0000313" key="1">
    <source>
        <dbReference type="EMBL" id="PZQ46328.1"/>
    </source>
</evidence>
<protein>
    <submittedName>
        <fullName evidence="1">Uncharacterized protein</fullName>
    </submittedName>
</protein>
<organism evidence="1 2">
    <name type="scientific">Micavibrio aeruginosavorus</name>
    <dbReference type="NCBI Taxonomy" id="349221"/>
    <lineage>
        <taxon>Bacteria</taxon>
        <taxon>Pseudomonadati</taxon>
        <taxon>Bdellovibrionota</taxon>
        <taxon>Bdellovibrionia</taxon>
        <taxon>Bdellovibrionales</taxon>
        <taxon>Pseudobdellovibrionaceae</taxon>
        <taxon>Micavibrio</taxon>
    </lineage>
</organism>
<accession>A0A2W5N109</accession>
<comment type="caution">
    <text evidence="1">The sequence shown here is derived from an EMBL/GenBank/DDBJ whole genome shotgun (WGS) entry which is preliminary data.</text>
</comment>
<dbReference type="Proteomes" id="UP000249417">
    <property type="component" value="Unassembled WGS sequence"/>
</dbReference>
<name>A0A2W5N109_9BACT</name>
<evidence type="ECO:0000313" key="2">
    <source>
        <dbReference type="Proteomes" id="UP000249417"/>
    </source>
</evidence>
<reference evidence="1 2" key="1">
    <citation type="submission" date="2017-08" db="EMBL/GenBank/DDBJ databases">
        <title>Infants hospitalized years apart are colonized by the same room-sourced microbial strains.</title>
        <authorList>
            <person name="Brooks B."/>
            <person name="Olm M.R."/>
            <person name="Firek B.A."/>
            <person name="Baker R."/>
            <person name="Thomas B.C."/>
            <person name="Morowitz M.J."/>
            <person name="Banfield J.F."/>
        </authorList>
    </citation>
    <scope>NUCLEOTIDE SEQUENCE [LARGE SCALE GENOMIC DNA]</scope>
    <source>
        <strain evidence="1">S2_005_002_R2_29</strain>
    </source>
</reference>
<gene>
    <name evidence="1" type="ORF">DI551_05280</name>
</gene>
<sequence>MEAAMLSQDIFSLRRYLESKLNTYSKIDLGTADSIAIIQQLEIFEERIVAMENAVIKSEVKNIPPRDTGNVILFNSSKTKRG</sequence>
<proteinExistence type="predicted"/>